<dbReference type="RefSeq" id="WP_196153251.1">
    <property type="nucleotide sequence ID" value="NZ_JADMLG010000019.1"/>
</dbReference>
<dbReference type="EMBL" id="JADMLG010000019">
    <property type="protein sequence ID" value="MBH0780942.1"/>
    <property type="molecule type" value="Genomic_DNA"/>
</dbReference>
<accession>A0A931IFU6</accession>
<evidence type="ECO:0000313" key="3">
    <source>
        <dbReference type="Proteomes" id="UP000655751"/>
    </source>
</evidence>
<dbReference type="AlphaFoldDB" id="A0A931IFU6"/>
<evidence type="ECO:0000256" key="1">
    <source>
        <dbReference type="SAM" id="SignalP"/>
    </source>
</evidence>
<feature type="chain" id="PRO_5038360319" evidence="1">
    <location>
        <begin position="30"/>
        <end position="88"/>
    </location>
</feature>
<protein>
    <submittedName>
        <fullName evidence="2">Uncharacterized protein</fullName>
    </submittedName>
</protein>
<proteinExistence type="predicted"/>
<organism evidence="2 3">
    <name type="scientific">Nocardia bovistercoris</name>
    <dbReference type="NCBI Taxonomy" id="2785916"/>
    <lineage>
        <taxon>Bacteria</taxon>
        <taxon>Bacillati</taxon>
        <taxon>Actinomycetota</taxon>
        <taxon>Actinomycetes</taxon>
        <taxon>Mycobacteriales</taxon>
        <taxon>Nocardiaceae</taxon>
        <taxon>Nocardia</taxon>
    </lineage>
</organism>
<dbReference type="Proteomes" id="UP000655751">
    <property type="component" value="Unassembled WGS sequence"/>
</dbReference>
<gene>
    <name evidence="2" type="ORF">IT779_32195</name>
</gene>
<keyword evidence="1" id="KW-0732">Signal</keyword>
<reference evidence="2" key="1">
    <citation type="submission" date="2020-11" db="EMBL/GenBank/DDBJ databases">
        <title>Nocardia NEAU-351.nov., a novel actinomycete isolated from the cow dung.</title>
        <authorList>
            <person name="Zhang X."/>
        </authorList>
    </citation>
    <scope>NUCLEOTIDE SEQUENCE</scope>
    <source>
        <strain evidence="2">NEAU-351</strain>
    </source>
</reference>
<evidence type="ECO:0000313" key="2">
    <source>
        <dbReference type="EMBL" id="MBH0780942.1"/>
    </source>
</evidence>
<sequence length="88" mass="8855">MGSLWAILGGCGLLVAAAAMVGASFGCDAARAGHDSPASPFTVPQAHDVMQSHRGCDADGCPRKAAAFRALVDAGRIVPDARAEGYAN</sequence>
<name>A0A931IFU6_9NOCA</name>
<keyword evidence="3" id="KW-1185">Reference proteome</keyword>
<comment type="caution">
    <text evidence="2">The sequence shown here is derived from an EMBL/GenBank/DDBJ whole genome shotgun (WGS) entry which is preliminary data.</text>
</comment>
<feature type="signal peptide" evidence="1">
    <location>
        <begin position="1"/>
        <end position="29"/>
    </location>
</feature>